<dbReference type="Proteomes" id="UP000092555">
    <property type="component" value="Unassembled WGS sequence"/>
</dbReference>
<evidence type="ECO:0000256" key="8">
    <source>
        <dbReference type="ARBA" id="ARBA00047995"/>
    </source>
</evidence>
<dbReference type="GO" id="GO:0036297">
    <property type="term" value="P:interstrand cross-link repair"/>
    <property type="evidence" value="ECO:0007669"/>
    <property type="project" value="EnsemblFungi"/>
</dbReference>
<dbReference type="GO" id="GO:0070336">
    <property type="term" value="F:flap-structured DNA binding"/>
    <property type="evidence" value="ECO:0007669"/>
    <property type="project" value="EnsemblFungi"/>
</dbReference>
<gene>
    <name evidence="13" type="ORF">METBIDRAFT_77520</name>
</gene>
<sequence length="890" mass="99408">MASVQRVPDELDDELDPLVLEVHTLRSPPPHPAGPPAPLRHRVDPHALDTYVYPTNLQVRDYQYNIVRQAFFHNTLVVLPTGLGKTFVASTVILNFWRWFPELKIVFMAPTRPLVAQQIKACCGVTGLPPLQMAILLDLTRRNRAQIWASKRVFFTTPQVVENDLKLGSVDPRLISLVVIDEAHRAKGNYAYHNVVRFMDRFHRHYRILAMTATPASSVDGVQEIIDNLHISRAEVRTERSIDIVRHLKHKTVQRIRAEPSDDVRYAIGCVCSAIAPILKQANDKRIYDVTDPALINAFTAMDALRRLVANKAINDGVKWAGHSLLQVLGVAGQCLRRLNIYGVRLFYSYFKDKHADSLAKTAKLRKPTAASRFMHHPQIAQLMAFCHQRVADAAYLGHEKLEIVVAEVRRFFESTTNLDSRVIIFSEFREAALDIVRALEQLGPGLRPHIFIGQSKDTKSEDARLAGPRTKAARKSARDQAAHSGLASSELAQLTGMSQKMQKETIRSFKDGVYNVLVATSIGEEGLDIGEVDLIVCYDSTSSPIKNVQRMGRTGRSRDGKVLLLFSGNEEAKFDRAMGGYEYIQQHIMNGNLILLHEQNRLIPDGFSLTVDERFIEIPVENNAIREEADDDEIIKIATKYMTGSKPAAKAKPSTTRAKKTPLKTPHISPGRDKVQKRFFMPDNVTTGFQLVSAMMRQATEESAEGTGISAAKRAKLEDNKERDILDLFLDSEEDHSDAPESLSCAPLPQQTTGLEDNPNADHETKAPAIDSPNEAPKTEALARHSPSVCSRTSSTFLRQPQLDSLLSLQKSSRSSSPLLGVKRRPPSVLEQLKAQACQTQSRLHAAPEVKQETSDNDDFSDDDEILALVRRTHWPIQARASFPEFSLG</sequence>
<dbReference type="EMBL" id="LXTC01000002">
    <property type="protein sequence ID" value="OBA22001.1"/>
    <property type="molecule type" value="Genomic_DNA"/>
</dbReference>
<keyword evidence="6" id="KW-0067">ATP-binding</keyword>
<dbReference type="SMART" id="SM00490">
    <property type="entry name" value="HELICc"/>
    <property type="match status" value="1"/>
</dbReference>
<dbReference type="GO" id="GO:0016887">
    <property type="term" value="F:ATP hydrolysis activity"/>
    <property type="evidence" value="ECO:0007669"/>
    <property type="project" value="RHEA"/>
</dbReference>
<dbReference type="GO" id="GO:0005524">
    <property type="term" value="F:ATP binding"/>
    <property type="evidence" value="ECO:0007669"/>
    <property type="project" value="UniProtKB-UniRule"/>
</dbReference>
<feature type="region of interest" description="Disordered" evidence="10">
    <location>
        <begin position="458"/>
        <end position="487"/>
    </location>
</feature>
<keyword evidence="14" id="KW-1185">Reference proteome</keyword>
<evidence type="ECO:0000256" key="2">
    <source>
        <dbReference type="ARBA" id="ARBA00009889"/>
    </source>
</evidence>
<comment type="caution">
    <text evidence="13">The sequence shown here is derived from an EMBL/GenBank/DDBJ whole genome shotgun (WGS) entry which is preliminary data.</text>
</comment>
<dbReference type="InterPro" id="IPR044749">
    <property type="entry name" value="FANCM_DEXDc"/>
</dbReference>
<dbReference type="SUPFAM" id="SSF52540">
    <property type="entry name" value="P-loop containing nucleoside triphosphate hydrolases"/>
    <property type="match status" value="1"/>
</dbReference>
<dbReference type="FunFam" id="3.40.50.300:FF:000861">
    <property type="entry name" value="Fanconi anemia, complementation group M"/>
    <property type="match status" value="1"/>
</dbReference>
<protein>
    <recommendedName>
        <fullName evidence="9">ATP-dependent DNA helicase</fullName>
        <ecNumber evidence="9">3.6.4.12</ecNumber>
    </recommendedName>
</protein>
<comment type="similarity">
    <text evidence="2 9">Belongs to the DEAD box helicase family. DEAH subfamily. FANCM sub-subfamily.</text>
</comment>
<feature type="domain" description="Helicase C-terminal" evidence="12">
    <location>
        <begin position="408"/>
        <end position="603"/>
    </location>
</feature>
<dbReference type="GO" id="GO:0033677">
    <property type="term" value="F:DNA/RNA helicase activity"/>
    <property type="evidence" value="ECO:0007669"/>
    <property type="project" value="EnsemblFungi"/>
</dbReference>
<dbReference type="SMART" id="SM00487">
    <property type="entry name" value="DEXDc"/>
    <property type="match status" value="1"/>
</dbReference>
<evidence type="ECO:0000259" key="11">
    <source>
        <dbReference type="PROSITE" id="PS51192"/>
    </source>
</evidence>
<comment type="subcellular location">
    <subcellularLocation>
        <location evidence="1 9">Nucleus</location>
    </subcellularLocation>
</comment>
<dbReference type="PANTHER" id="PTHR14025">
    <property type="entry name" value="FANCONI ANEMIA GROUP M FANCM FAMILY MEMBER"/>
    <property type="match status" value="1"/>
</dbReference>
<evidence type="ECO:0000313" key="13">
    <source>
        <dbReference type="EMBL" id="OBA22001.1"/>
    </source>
</evidence>
<dbReference type="GO" id="GO:0007535">
    <property type="term" value="P:donor selection"/>
    <property type="evidence" value="ECO:0007669"/>
    <property type="project" value="EnsemblFungi"/>
</dbReference>
<dbReference type="InterPro" id="IPR027417">
    <property type="entry name" value="P-loop_NTPase"/>
</dbReference>
<keyword evidence="3" id="KW-0547">Nucleotide-binding</keyword>
<dbReference type="RefSeq" id="XP_018712497.1">
    <property type="nucleotide sequence ID" value="XM_018858715.1"/>
</dbReference>
<dbReference type="GO" id="GO:0009378">
    <property type="term" value="F:four-way junction helicase activity"/>
    <property type="evidence" value="ECO:0007669"/>
    <property type="project" value="TreeGrafter"/>
</dbReference>
<dbReference type="STRING" id="869754.A0A1A0HDA8"/>
<reference evidence="13 14" key="1">
    <citation type="submission" date="2016-05" db="EMBL/GenBank/DDBJ databases">
        <title>Comparative genomics of biotechnologically important yeasts.</title>
        <authorList>
            <consortium name="DOE Joint Genome Institute"/>
            <person name="Riley R."/>
            <person name="Haridas S."/>
            <person name="Wolfe K.H."/>
            <person name="Lopes M.R."/>
            <person name="Hittinger C.T."/>
            <person name="Goker M."/>
            <person name="Salamov A."/>
            <person name="Wisecaver J."/>
            <person name="Long T.M."/>
            <person name="Aerts A.L."/>
            <person name="Barry K."/>
            <person name="Choi C."/>
            <person name="Clum A."/>
            <person name="Coughlan A.Y."/>
            <person name="Deshpande S."/>
            <person name="Douglass A.P."/>
            <person name="Hanson S.J."/>
            <person name="Klenk H.-P."/>
            <person name="LaButti K."/>
            <person name="Lapidus A."/>
            <person name="Lindquist E."/>
            <person name="Lipzen A."/>
            <person name="Meier-kolthoff J.P."/>
            <person name="Ohm R.A."/>
            <person name="Otillar R.P."/>
            <person name="Pangilinan J."/>
            <person name="Peng Y."/>
            <person name="Rokas A."/>
            <person name="Rosa C.A."/>
            <person name="Scheuner C."/>
            <person name="Sibirny A.A."/>
            <person name="Slot J.C."/>
            <person name="Stielow J.B."/>
            <person name="Sun H."/>
            <person name="Kurtzman C.P."/>
            <person name="Blackwell M."/>
            <person name="Grigoriev I.V."/>
            <person name="Jeffries T.W."/>
        </authorList>
    </citation>
    <scope>NUCLEOTIDE SEQUENCE [LARGE SCALE GENOMIC DNA]</scope>
    <source>
        <strain evidence="13 14">NRRL YB-4993</strain>
    </source>
</reference>
<dbReference type="GeneID" id="30031691"/>
<dbReference type="GO" id="GO:0043138">
    <property type="term" value="F:3'-5' DNA helicase activity"/>
    <property type="evidence" value="ECO:0007669"/>
    <property type="project" value="EnsemblFungi"/>
</dbReference>
<proteinExistence type="inferred from homology"/>
<dbReference type="InterPro" id="IPR002464">
    <property type="entry name" value="DNA/RNA_helicase_DEAH_CS"/>
</dbReference>
<keyword evidence="7" id="KW-0539">Nucleus</keyword>
<dbReference type="PROSITE" id="PS00690">
    <property type="entry name" value="DEAH_ATP_HELICASE"/>
    <property type="match status" value="1"/>
</dbReference>
<evidence type="ECO:0000313" key="14">
    <source>
        <dbReference type="Proteomes" id="UP000092555"/>
    </source>
</evidence>
<dbReference type="GO" id="GO:0033567">
    <property type="term" value="P:DNA replication, Okazaki fragment processing"/>
    <property type="evidence" value="ECO:0007669"/>
    <property type="project" value="EnsemblFungi"/>
</dbReference>
<dbReference type="PROSITE" id="PS51194">
    <property type="entry name" value="HELICASE_CTER"/>
    <property type="match status" value="1"/>
</dbReference>
<dbReference type="InterPro" id="IPR001650">
    <property type="entry name" value="Helicase_C-like"/>
</dbReference>
<dbReference type="InterPro" id="IPR014001">
    <property type="entry name" value="Helicase_ATP-bd"/>
</dbReference>
<dbReference type="PROSITE" id="PS51192">
    <property type="entry name" value="HELICASE_ATP_BIND_1"/>
    <property type="match status" value="1"/>
</dbReference>
<accession>A0A1A0HDA8</accession>
<dbReference type="PANTHER" id="PTHR14025:SF20">
    <property type="entry name" value="FANCONI ANEMIA GROUP M PROTEIN"/>
    <property type="match status" value="1"/>
</dbReference>
<dbReference type="GO" id="GO:0045003">
    <property type="term" value="P:double-strand break repair via synthesis-dependent strand annealing"/>
    <property type="evidence" value="ECO:0007669"/>
    <property type="project" value="TreeGrafter"/>
</dbReference>
<evidence type="ECO:0000256" key="10">
    <source>
        <dbReference type="SAM" id="MobiDB-lite"/>
    </source>
</evidence>
<dbReference type="OrthoDB" id="164902at2759"/>
<feature type="region of interest" description="Disordered" evidence="10">
    <location>
        <begin position="735"/>
        <end position="797"/>
    </location>
</feature>
<dbReference type="Gene3D" id="3.40.50.300">
    <property type="entry name" value="P-loop containing nucleotide triphosphate hydrolases"/>
    <property type="match status" value="2"/>
</dbReference>
<name>A0A1A0HDA8_9ASCO</name>
<feature type="region of interest" description="Disordered" evidence="10">
    <location>
        <begin position="841"/>
        <end position="862"/>
    </location>
</feature>
<dbReference type="AlphaFoldDB" id="A0A1A0HDA8"/>
<dbReference type="InterPro" id="IPR006935">
    <property type="entry name" value="Helicase/UvrB_N"/>
</dbReference>
<dbReference type="InterPro" id="IPR039686">
    <property type="entry name" value="FANCM/Mph1-like_ID"/>
</dbReference>
<dbReference type="GO" id="GO:0060543">
    <property type="term" value="P:negative regulation of strand invasion"/>
    <property type="evidence" value="ECO:0007669"/>
    <property type="project" value="EnsemblFungi"/>
</dbReference>
<evidence type="ECO:0000256" key="1">
    <source>
        <dbReference type="ARBA" id="ARBA00004123"/>
    </source>
</evidence>
<comment type="subunit">
    <text evidence="9">Interacts with the MHF histone-fold complex to form the FANCM-MHF complex.</text>
</comment>
<dbReference type="Pfam" id="PF00271">
    <property type="entry name" value="Helicase_C"/>
    <property type="match status" value="1"/>
</dbReference>
<feature type="region of interest" description="Disordered" evidence="10">
    <location>
        <begin position="646"/>
        <end position="672"/>
    </location>
</feature>
<dbReference type="GO" id="GO:0000400">
    <property type="term" value="F:four-way junction DNA binding"/>
    <property type="evidence" value="ECO:0007669"/>
    <property type="project" value="TreeGrafter"/>
</dbReference>
<dbReference type="Pfam" id="PF04851">
    <property type="entry name" value="ResIII"/>
    <property type="match status" value="1"/>
</dbReference>
<dbReference type="CDD" id="cd12091">
    <property type="entry name" value="FANCM_ID"/>
    <property type="match status" value="1"/>
</dbReference>
<evidence type="ECO:0000256" key="9">
    <source>
        <dbReference type="RuleBase" id="RU367027"/>
    </source>
</evidence>
<feature type="domain" description="Helicase ATP-binding" evidence="11">
    <location>
        <begin position="66"/>
        <end position="233"/>
    </location>
</feature>
<evidence type="ECO:0000256" key="5">
    <source>
        <dbReference type="ARBA" id="ARBA00022806"/>
    </source>
</evidence>
<evidence type="ECO:0000259" key="12">
    <source>
        <dbReference type="PROSITE" id="PS51194"/>
    </source>
</evidence>
<dbReference type="EC" id="3.6.4.12" evidence="9"/>
<dbReference type="GO" id="GO:0005634">
    <property type="term" value="C:nucleus"/>
    <property type="evidence" value="ECO:0007669"/>
    <property type="project" value="UniProtKB-SubCell"/>
</dbReference>
<keyword evidence="5" id="KW-0347">Helicase</keyword>
<organism evidence="13 14">
    <name type="scientific">Metschnikowia bicuspidata var. bicuspidata NRRL YB-4993</name>
    <dbReference type="NCBI Taxonomy" id="869754"/>
    <lineage>
        <taxon>Eukaryota</taxon>
        <taxon>Fungi</taxon>
        <taxon>Dikarya</taxon>
        <taxon>Ascomycota</taxon>
        <taxon>Saccharomycotina</taxon>
        <taxon>Pichiomycetes</taxon>
        <taxon>Metschnikowiaceae</taxon>
        <taxon>Metschnikowia</taxon>
    </lineage>
</organism>
<evidence type="ECO:0000256" key="6">
    <source>
        <dbReference type="ARBA" id="ARBA00022840"/>
    </source>
</evidence>
<evidence type="ECO:0000256" key="3">
    <source>
        <dbReference type="ARBA" id="ARBA00022741"/>
    </source>
</evidence>
<evidence type="ECO:0000256" key="4">
    <source>
        <dbReference type="ARBA" id="ARBA00022801"/>
    </source>
</evidence>
<dbReference type="CDD" id="cd18033">
    <property type="entry name" value="DEXDc_FANCM"/>
    <property type="match status" value="1"/>
</dbReference>
<keyword evidence="4 13" id="KW-0378">Hydrolase</keyword>
<evidence type="ECO:0000256" key="7">
    <source>
        <dbReference type="ARBA" id="ARBA00023242"/>
    </source>
</evidence>
<comment type="function">
    <text evidence="9">ATP-dependent DNA helicase involved in DNA damage repair by homologous recombination and in genome maintenance. Capable of unwinding D-loops. Plays a role in limiting crossover recombinants during mitotic DNA double-strand break (DSB) repair. Component of a FANCM-MHF complex which promotes gene conversion at blocked replication forks, probably by reversal of the stalled fork.</text>
</comment>
<comment type="catalytic activity">
    <reaction evidence="8 9">
        <text>ATP + H2O = ADP + phosphate + H(+)</text>
        <dbReference type="Rhea" id="RHEA:13065"/>
        <dbReference type="ChEBI" id="CHEBI:15377"/>
        <dbReference type="ChEBI" id="CHEBI:15378"/>
        <dbReference type="ChEBI" id="CHEBI:30616"/>
        <dbReference type="ChEBI" id="CHEBI:43474"/>
        <dbReference type="ChEBI" id="CHEBI:456216"/>
        <dbReference type="EC" id="3.6.4.12"/>
    </reaction>
</comment>